<organism evidence="1 2">
    <name type="scientific">Brumicola pallidula DSM 14239 = ACAM 615</name>
    <dbReference type="NCBI Taxonomy" id="1121922"/>
    <lineage>
        <taxon>Bacteria</taxon>
        <taxon>Pseudomonadati</taxon>
        <taxon>Pseudomonadota</taxon>
        <taxon>Gammaproteobacteria</taxon>
        <taxon>Alteromonadales</taxon>
        <taxon>Alteromonadaceae</taxon>
        <taxon>Brumicola</taxon>
    </lineage>
</organism>
<proteinExistence type="predicted"/>
<protein>
    <recommendedName>
        <fullName evidence="3">Penicillin-binding C-terminal domain-containing protein</fullName>
    </recommendedName>
</protein>
<dbReference type="EMBL" id="BAEQ01000004">
    <property type="protein sequence ID" value="GAC27073.1"/>
    <property type="molecule type" value="Genomic_DNA"/>
</dbReference>
<accession>K6ZDN6</accession>
<evidence type="ECO:0000313" key="2">
    <source>
        <dbReference type="Proteomes" id="UP000006251"/>
    </source>
</evidence>
<dbReference type="Proteomes" id="UP000006251">
    <property type="component" value="Unassembled WGS sequence"/>
</dbReference>
<evidence type="ECO:0000313" key="1">
    <source>
        <dbReference type="EMBL" id="GAC27073.1"/>
    </source>
</evidence>
<evidence type="ECO:0008006" key="3">
    <source>
        <dbReference type="Google" id="ProtNLM"/>
    </source>
</evidence>
<comment type="caution">
    <text evidence="1">The sequence shown here is derived from an EMBL/GenBank/DDBJ whole genome shotgun (WGS) entry which is preliminary data.</text>
</comment>
<reference evidence="2" key="1">
    <citation type="journal article" date="2014" name="Environ. Microbiol.">
        <title>Comparative genomics of the marine bacterial genus Glaciecola reveals the high degree of genomic diversity and genomic characteristic for cold adaptation.</title>
        <authorList>
            <person name="Qin Q.L."/>
            <person name="Xie B.B."/>
            <person name="Yu Y."/>
            <person name="Shu Y.L."/>
            <person name="Rong J.C."/>
            <person name="Zhang Y.J."/>
            <person name="Zhao D.L."/>
            <person name="Chen X.L."/>
            <person name="Zhang X.Y."/>
            <person name="Chen B."/>
            <person name="Zhou B.C."/>
            <person name="Zhang Y.Z."/>
        </authorList>
    </citation>
    <scope>NUCLEOTIDE SEQUENCE [LARGE SCALE GENOMIC DNA]</scope>
    <source>
        <strain evidence="2">ACAM 615</strain>
    </source>
</reference>
<gene>
    <name evidence="1" type="ORF">GPAL_0192</name>
</gene>
<keyword evidence="2" id="KW-1185">Reference proteome</keyword>
<name>K6ZDN6_9ALTE</name>
<sequence length="38" mass="4176">MSNHTPLIWQAKTGDYEVQVSDDLGRSSSISVQVQAVK</sequence>
<dbReference type="AlphaFoldDB" id="K6ZDN6"/>